<comment type="subunit">
    <text evidence="8">Homodimer.</text>
</comment>
<dbReference type="Pfam" id="PF07992">
    <property type="entry name" value="Pyr_redox_2"/>
    <property type="match status" value="1"/>
</dbReference>
<dbReference type="InterPro" id="IPR036188">
    <property type="entry name" value="FAD/NAD-bd_sf"/>
</dbReference>
<keyword evidence="12" id="KW-1185">Reference proteome</keyword>
<organism evidence="11 12">
    <name type="scientific">Trametes cubensis</name>
    <dbReference type="NCBI Taxonomy" id="1111947"/>
    <lineage>
        <taxon>Eukaryota</taxon>
        <taxon>Fungi</taxon>
        <taxon>Dikarya</taxon>
        <taxon>Basidiomycota</taxon>
        <taxon>Agaricomycotina</taxon>
        <taxon>Agaricomycetes</taxon>
        <taxon>Polyporales</taxon>
        <taxon>Polyporaceae</taxon>
        <taxon>Trametes</taxon>
    </lineage>
</organism>
<accession>A0AAD7TX55</accession>
<dbReference type="NCBIfam" id="TIGR01292">
    <property type="entry name" value="TRX_reduct"/>
    <property type="match status" value="1"/>
</dbReference>
<dbReference type="InterPro" id="IPR008255">
    <property type="entry name" value="Pyr_nucl-diS_OxRdtase_2_AS"/>
</dbReference>
<reference evidence="11" key="1">
    <citation type="submission" date="2022-11" db="EMBL/GenBank/DDBJ databases">
        <title>Genome Sequence of Cubamyces cubensis.</title>
        <authorList>
            <person name="Buettner E."/>
        </authorList>
    </citation>
    <scope>NUCLEOTIDE SEQUENCE</scope>
    <source>
        <strain evidence="11">MPL-01</strain>
    </source>
</reference>
<dbReference type="InterPro" id="IPR050097">
    <property type="entry name" value="Ferredoxin-NADP_redctase_2"/>
</dbReference>
<evidence type="ECO:0000256" key="1">
    <source>
        <dbReference type="ARBA" id="ARBA00009333"/>
    </source>
</evidence>
<sequence length="440" mass="47705">MLANCRAPTGSLVFRDTSVVVDSTIPMYQPGSMLPAANERVVLDNLLTKKQLLVRDRHLRYKFRARSPTTFRTSNLRALLRAIPLAASANYSTASSTHTLKMAPTNGPATTVPKSSKMHSKVVIIGSGPAGHTAAIYLARANLNPVLFEGFMANGFAAGGQLTTTTDVENFPGFPSGILGPELMDKFRAQSLRFGTKIITETVSKVDLSARPFRYWREYQEDQEPETADTLIIATGASAKRLHLKGEDIYWQSGISACAVCDGAVPIFRNKPLAVIGGGDSAAEEATYLTKYGSHVYVLVRRGELRASKIMAKRLMSHPKITILWNTVAVECQGDGDLLNNLRIKNVLTGEEKDLPVNGLFYAIGHEPATQLVRGQLQTDPDGYIVTVPGTTQTSVKGVFAAGDVQDKRYRQAITSAGSGCMAALEAERLIAEEEEGIEE</sequence>
<evidence type="ECO:0000256" key="8">
    <source>
        <dbReference type="RuleBase" id="RU003880"/>
    </source>
</evidence>
<keyword evidence="5 8" id="KW-0560">Oxidoreductase</keyword>
<keyword evidence="3 8" id="KW-0274">FAD</keyword>
<comment type="caution">
    <text evidence="11">The sequence shown here is derived from an EMBL/GenBank/DDBJ whole genome shotgun (WGS) entry which is preliminary data.</text>
</comment>
<evidence type="ECO:0000313" key="12">
    <source>
        <dbReference type="Proteomes" id="UP001215151"/>
    </source>
</evidence>
<evidence type="ECO:0000256" key="3">
    <source>
        <dbReference type="ARBA" id="ARBA00022827"/>
    </source>
</evidence>
<proteinExistence type="inferred from homology"/>
<dbReference type="EC" id="1.8.1.9" evidence="8"/>
<evidence type="ECO:0000259" key="10">
    <source>
        <dbReference type="Pfam" id="PF07992"/>
    </source>
</evidence>
<dbReference type="PRINTS" id="PR00469">
    <property type="entry name" value="PNDRDTASEII"/>
</dbReference>
<dbReference type="GO" id="GO:0005737">
    <property type="term" value="C:cytoplasm"/>
    <property type="evidence" value="ECO:0007669"/>
    <property type="project" value="InterPro"/>
</dbReference>
<keyword evidence="2 8" id="KW-0285">Flavoprotein</keyword>
<comment type="catalytic activity">
    <reaction evidence="8">
        <text>[thioredoxin]-dithiol + NADP(+) = [thioredoxin]-disulfide + NADPH + H(+)</text>
        <dbReference type="Rhea" id="RHEA:20345"/>
        <dbReference type="Rhea" id="RHEA-COMP:10698"/>
        <dbReference type="Rhea" id="RHEA-COMP:10700"/>
        <dbReference type="ChEBI" id="CHEBI:15378"/>
        <dbReference type="ChEBI" id="CHEBI:29950"/>
        <dbReference type="ChEBI" id="CHEBI:50058"/>
        <dbReference type="ChEBI" id="CHEBI:57783"/>
        <dbReference type="ChEBI" id="CHEBI:58349"/>
        <dbReference type="EC" id="1.8.1.9"/>
    </reaction>
</comment>
<evidence type="ECO:0000256" key="6">
    <source>
        <dbReference type="ARBA" id="ARBA00023157"/>
    </source>
</evidence>
<dbReference type="PANTHER" id="PTHR48105">
    <property type="entry name" value="THIOREDOXIN REDUCTASE 1-RELATED-RELATED"/>
    <property type="match status" value="1"/>
</dbReference>
<evidence type="ECO:0000256" key="5">
    <source>
        <dbReference type="ARBA" id="ARBA00023002"/>
    </source>
</evidence>
<evidence type="ECO:0000256" key="9">
    <source>
        <dbReference type="RuleBase" id="RU003881"/>
    </source>
</evidence>
<evidence type="ECO:0000313" key="11">
    <source>
        <dbReference type="EMBL" id="KAJ8487249.1"/>
    </source>
</evidence>
<dbReference type="SUPFAM" id="SSF51905">
    <property type="entry name" value="FAD/NAD(P)-binding domain"/>
    <property type="match status" value="1"/>
</dbReference>
<dbReference type="PROSITE" id="PS00573">
    <property type="entry name" value="PYRIDINE_REDOX_2"/>
    <property type="match status" value="1"/>
</dbReference>
<dbReference type="AlphaFoldDB" id="A0AAD7TX55"/>
<gene>
    <name evidence="11" type="ORF">ONZ51_g4296</name>
</gene>
<dbReference type="EMBL" id="JAPEVG010000082">
    <property type="protein sequence ID" value="KAJ8487249.1"/>
    <property type="molecule type" value="Genomic_DNA"/>
</dbReference>
<dbReference type="Gene3D" id="3.50.50.60">
    <property type="entry name" value="FAD/NAD(P)-binding domain"/>
    <property type="match status" value="2"/>
</dbReference>
<dbReference type="InterPro" id="IPR005982">
    <property type="entry name" value="Thioredox_Rdtase"/>
</dbReference>
<keyword evidence="7 8" id="KW-0676">Redox-active center</keyword>
<name>A0AAD7TX55_9APHY</name>
<dbReference type="GO" id="GO:0004791">
    <property type="term" value="F:thioredoxin-disulfide reductase (NADPH) activity"/>
    <property type="evidence" value="ECO:0007669"/>
    <property type="project" value="UniProtKB-UniRule"/>
</dbReference>
<comment type="cofactor">
    <cofactor evidence="9">
        <name>FAD</name>
        <dbReference type="ChEBI" id="CHEBI:57692"/>
    </cofactor>
    <text evidence="9">Binds 1 FAD per subunit.</text>
</comment>
<evidence type="ECO:0000256" key="4">
    <source>
        <dbReference type="ARBA" id="ARBA00022857"/>
    </source>
</evidence>
<dbReference type="InterPro" id="IPR023753">
    <property type="entry name" value="FAD/NAD-binding_dom"/>
</dbReference>
<keyword evidence="6" id="KW-1015">Disulfide bond</keyword>
<evidence type="ECO:0000256" key="2">
    <source>
        <dbReference type="ARBA" id="ARBA00022630"/>
    </source>
</evidence>
<keyword evidence="4 9" id="KW-0521">NADP</keyword>
<comment type="similarity">
    <text evidence="1 8">Belongs to the class-II pyridine nucleotide-disulfide oxidoreductase family.</text>
</comment>
<protein>
    <recommendedName>
        <fullName evidence="8">Thioredoxin reductase</fullName>
        <ecNumber evidence="8">1.8.1.9</ecNumber>
    </recommendedName>
</protein>
<dbReference type="FunFam" id="3.50.50.60:FF:000064">
    <property type="entry name" value="Thioredoxin reductase"/>
    <property type="match status" value="1"/>
</dbReference>
<dbReference type="GO" id="GO:0019430">
    <property type="term" value="P:removal of superoxide radicals"/>
    <property type="evidence" value="ECO:0007669"/>
    <property type="project" value="UniProtKB-UniRule"/>
</dbReference>
<dbReference type="PRINTS" id="PR00368">
    <property type="entry name" value="FADPNR"/>
</dbReference>
<feature type="domain" description="FAD/NAD(P)-binding" evidence="10">
    <location>
        <begin position="121"/>
        <end position="420"/>
    </location>
</feature>
<dbReference type="Proteomes" id="UP001215151">
    <property type="component" value="Unassembled WGS sequence"/>
</dbReference>
<evidence type="ECO:0000256" key="7">
    <source>
        <dbReference type="ARBA" id="ARBA00023284"/>
    </source>
</evidence>